<accession>A0A0M3HZM3</accession>
<evidence type="ECO:0000313" key="2">
    <source>
        <dbReference type="WBParaSite" id="ALUE_0000918401-mRNA-1"/>
    </source>
</evidence>
<sequence length="205" mass="23662">MFSFFIHYFKIDFATDLYSVRPVSPKHGRRSAEELDKDKSILASTHVTNLRWGCPGKTRSTNYRDEWTFVAGRVSYAFTRNAVITSKAGNTVIYTYRPCRHMISQLKHLLIPPTIPISSTNWQHFSSSDCKLRSTQIFRFICELHLSGFIMICSEMLRAHDPRRLCLKAIETYTVKLQIVFKLFHTKLGLITTPLSVYATEAMTL</sequence>
<keyword evidence="1" id="KW-1185">Reference proteome</keyword>
<dbReference type="WBParaSite" id="ALUE_0000918401-mRNA-1">
    <property type="protein sequence ID" value="ALUE_0000918401-mRNA-1"/>
    <property type="gene ID" value="ALUE_0000918401"/>
</dbReference>
<name>A0A0M3HZM3_ASCLU</name>
<reference evidence="2" key="1">
    <citation type="submission" date="2017-02" db="UniProtKB">
        <authorList>
            <consortium name="WormBaseParasite"/>
        </authorList>
    </citation>
    <scope>IDENTIFICATION</scope>
</reference>
<evidence type="ECO:0000313" key="1">
    <source>
        <dbReference type="Proteomes" id="UP000036681"/>
    </source>
</evidence>
<proteinExistence type="predicted"/>
<dbReference type="Proteomes" id="UP000036681">
    <property type="component" value="Unplaced"/>
</dbReference>
<protein>
    <submittedName>
        <fullName evidence="2">Uncharacterized protein</fullName>
    </submittedName>
</protein>
<dbReference type="AlphaFoldDB" id="A0A0M3HZM3"/>
<organism evidence="1 2">
    <name type="scientific">Ascaris lumbricoides</name>
    <name type="common">Giant roundworm</name>
    <dbReference type="NCBI Taxonomy" id="6252"/>
    <lineage>
        <taxon>Eukaryota</taxon>
        <taxon>Metazoa</taxon>
        <taxon>Ecdysozoa</taxon>
        <taxon>Nematoda</taxon>
        <taxon>Chromadorea</taxon>
        <taxon>Rhabditida</taxon>
        <taxon>Spirurina</taxon>
        <taxon>Ascaridomorpha</taxon>
        <taxon>Ascaridoidea</taxon>
        <taxon>Ascarididae</taxon>
        <taxon>Ascaris</taxon>
    </lineage>
</organism>